<dbReference type="KEGG" id="hch:HCH_03302"/>
<feature type="domain" description="HTH lacI-type" evidence="5">
    <location>
        <begin position="6"/>
        <end position="60"/>
    </location>
</feature>
<dbReference type="InterPro" id="IPR000843">
    <property type="entry name" value="HTH_LacI"/>
</dbReference>
<dbReference type="Gene3D" id="3.40.50.2300">
    <property type="match status" value="2"/>
</dbReference>
<evidence type="ECO:0000313" key="7">
    <source>
        <dbReference type="Proteomes" id="UP000000238"/>
    </source>
</evidence>
<evidence type="ECO:0000313" key="6">
    <source>
        <dbReference type="EMBL" id="ABC30057.1"/>
    </source>
</evidence>
<dbReference type="SUPFAM" id="SSF53822">
    <property type="entry name" value="Periplasmic binding protein-like I"/>
    <property type="match status" value="1"/>
</dbReference>
<evidence type="ECO:0000259" key="5">
    <source>
        <dbReference type="PROSITE" id="PS50932"/>
    </source>
</evidence>
<gene>
    <name evidence="6" type="ordered locus">HCH_03302</name>
</gene>
<dbReference type="PROSITE" id="PS50932">
    <property type="entry name" value="HTH_LACI_2"/>
    <property type="match status" value="1"/>
</dbReference>
<keyword evidence="3" id="KW-0238">DNA-binding</keyword>
<evidence type="ECO:0000256" key="4">
    <source>
        <dbReference type="ARBA" id="ARBA00023163"/>
    </source>
</evidence>
<keyword evidence="1" id="KW-0678">Repressor</keyword>
<dbReference type="eggNOG" id="COG1609">
    <property type="taxonomic scope" value="Bacteria"/>
</dbReference>
<dbReference type="InterPro" id="IPR010982">
    <property type="entry name" value="Lambda_DNA-bd_dom_sf"/>
</dbReference>
<dbReference type="SMART" id="SM00354">
    <property type="entry name" value="HTH_LACI"/>
    <property type="match status" value="1"/>
</dbReference>
<dbReference type="Pfam" id="PF00356">
    <property type="entry name" value="LacI"/>
    <property type="match status" value="1"/>
</dbReference>
<dbReference type="InterPro" id="IPR046335">
    <property type="entry name" value="LacI/GalR-like_sensor"/>
</dbReference>
<dbReference type="RefSeq" id="WP_011397126.1">
    <property type="nucleotide sequence ID" value="NC_007645.1"/>
</dbReference>
<dbReference type="PANTHER" id="PTHR30146:SF95">
    <property type="entry name" value="RIBOSE OPERON REPRESSOR"/>
    <property type="match status" value="1"/>
</dbReference>
<dbReference type="CDD" id="cd06278">
    <property type="entry name" value="PBP1_LacI-like"/>
    <property type="match status" value="1"/>
</dbReference>
<dbReference type="HOGENOM" id="CLU_037628_6_1_6"/>
<dbReference type="SUPFAM" id="SSF47413">
    <property type="entry name" value="lambda repressor-like DNA-binding domains"/>
    <property type="match status" value="1"/>
</dbReference>
<evidence type="ECO:0000256" key="2">
    <source>
        <dbReference type="ARBA" id="ARBA00023015"/>
    </source>
</evidence>
<evidence type="ECO:0000256" key="1">
    <source>
        <dbReference type="ARBA" id="ARBA00022491"/>
    </source>
</evidence>
<keyword evidence="2" id="KW-0805">Transcription regulation</keyword>
<dbReference type="EMBL" id="CP000155">
    <property type="protein sequence ID" value="ABC30057.1"/>
    <property type="molecule type" value="Genomic_DNA"/>
</dbReference>
<dbReference type="Proteomes" id="UP000000238">
    <property type="component" value="Chromosome"/>
</dbReference>
<name>Q2SH17_HAHCH</name>
<dbReference type="GO" id="GO:0003700">
    <property type="term" value="F:DNA-binding transcription factor activity"/>
    <property type="evidence" value="ECO:0007669"/>
    <property type="project" value="TreeGrafter"/>
</dbReference>
<proteinExistence type="predicted"/>
<evidence type="ECO:0000256" key="3">
    <source>
        <dbReference type="ARBA" id="ARBA00023125"/>
    </source>
</evidence>
<dbReference type="Pfam" id="PF13377">
    <property type="entry name" value="Peripla_BP_3"/>
    <property type="match status" value="1"/>
</dbReference>
<dbReference type="PANTHER" id="PTHR30146">
    <property type="entry name" value="LACI-RELATED TRANSCRIPTIONAL REPRESSOR"/>
    <property type="match status" value="1"/>
</dbReference>
<dbReference type="CDD" id="cd01392">
    <property type="entry name" value="HTH_LacI"/>
    <property type="match status" value="1"/>
</dbReference>
<dbReference type="AlphaFoldDB" id="Q2SH17"/>
<accession>Q2SH17</accession>
<reference evidence="6 7" key="1">
    <citation type="journal article" date="2005" name="Nucleic Acids Res.">
        <title>Genomic blueprint of Hahella chejuensis, a marine microbe producing an algicidal agent.</title>
        <authorList>
            <person name="Jeong H."/>
            <person name="Yim J.H."/>
            <person name="Lee C."/>
            <person name="Choi S.-H."/>
            <person name="Park Y.K."/>
            <person name="Yoon S.H."/>
            <person name="Hur C.-G."/>
            <person name="Kang H.-Y."/>
            <person name="Kim D."/>
            <person name="Lee H.H."/>
            <person name="Park K.H."/>
            <person name="Park S.-H."/>
            <person name="Park H.-S."/>
            <person name="Lee H.K."/>
            <person name="Oh T.K."/>
            <person name="Kim J.F."/>
        </authorList>
    </citation>
    <scope>NUCLEOTIDE SEQUENCE [LARGE SCALE GENOMIC DNA]</scope>
    <source>
        <strain evidence="6 7">KCTC 2396</strain>
    </source>
</reference>
<sequence>MQDKRITSDDVARLAGVSRSAVSRTFTPGASVSESTRNSVIAAARKLGYRPNALARSLTGQQSGLVAVVMAEFANPYESQVFYALTQALQKLDKVSMLVTPDESGDINNSLQLVGAYQVDSAIIAAGSLSLQATQICLTMGIPSVLMGRDDPFGKICSVQTDNRMAGRLAAEHLVNSGAQRPAYIGGRPDGQASQERKQGFFDSLRDQGVEPLGHCDNPDYSYQSGYQSALELLQRRPEIDSLFCAFGAMDAIRQQLGRKTPQDIQFVGADNVPMAEWPGYQLTTISQPVELLAQAVMENLEIILTQGQAMARSRRVAPWLVSRATTRNA</sequence>
<dbReference type="GO" id="GO:0000976">
    <property type="term" value="F:transcription cis-regulatory region binding"/>
    <property type="evidence" value="ECO:0007669"/>
    <property type="project" value="TreeGrafter"/>
</dbReference>
<dbReference type="OrthoDB" id="6619319at2"/>
<dbReference type="Gene3D" id="1.10.260.40">
    <property type="entry name" value="lambda repressor-like DNA-binding domains"/>
    <property type="match status" value="1"/>
</dbReference>
<protein>
    <submittedName>
        <fullName evidence="6">Transcriptional regulator</fullName>
    </submittedName>
</protein>
<dbReference type="STRING" id="349521.HCH_03302"/>
<dbReference type="InterPro" id="IPR028082">
    <property type="entry name" value="Peripla_BP_I"/>
</dbReference>
<keyword evidence="4" id="KW-0804">Transcription</keyword>
<organism evidence="6 7">
    <name type="scientific">Hahella chejuensis (strain KCTC 2396)</name>
    <dbReference type="NCBI Taxonomy" id="349521"/>
    <lineage>
        <taxon>Bacteria</taxon>
        <taxon>Pseudomonadati</taxon>
        <taxon>Pseudomonadota</taxon>
        <taxon>Gammaproteobacteria</taxon>
        <taxon>Oceanospirillales</taxon>
        <taxon>Hahellaceae</taxon>
        <taxon>Hahella</taxon>
    </lineage>
</organism>
<keyword evidence="7" id="KW-1185">Reference proteome</keyword>